<dbReference type="InterPro" id="IPR058626">
    <property type="entry name" value="MdtA-like_b-barrel"/>
</dbReference>
<dbReference type="GO" id="GO:0046677">
    <property type="term" value="P:response to antibiotic"/>
    <property type="evidence" value="ECO:0007669"/>
    <property type="project" value="TreeGrafter"/>
</dbReference>
<evidence type="ECO:0000259" key="3">
    <source>
        <dbReference type="Pfam" id="PF25917"/>
    </source>
</evidence>
<feature type="domain" description="Multidrug resistance protein MdtA-like alpha-helical hairpin" evidence="2">
    <location>
        <begin position="104"/>
        <end position="171"/>
    </location>
</feature>
<dbReference type="InterPro" id="IPR006143">
    <property type="entry name" value="RND_pump_MFP"/>
</dbReference>
<evidence type="ECO:0000256" key="1">
    <source>
        <dbReference type="ARBA" id="ARBA00009477"/>
    </source>
</evidence>
<evidence type="ECO:0000259" key="2">
    <source>
        <dbReference type="Pfam" id="PF25876"/>
    </source>
</evidence>
<dbReference type="GO" id="GO:0030313">
    <property type="term" value="C:cell envelope"/>
    <property type="evidence" value="ECO:0007669"/>
    <property type="project" value="UniProtKB-SubCell"/>
</dbReference>
<dbReference type="PANTHER" id="PTHR30158">
    <property type="entry name" value="ACRA/E-RELATED COMPONENT OF DRUG EFFLUX TRANSPORTER"/>
    <property type="match status" value="1"/>
</dbReference>
<dbReference type="Pfam" id="PF25917">
    <property type="entry name" value="BSH_RND"/>
    <property type="match status" value="1"/>
</dbReference>
<dbReference type="GO" id="GO:0005886">
    <property type="term" value="C:plasma membrane"/>
    <property type="evidence" value="ECO:0007669"/>
    <property type="project" value="TreeGrafter"/>
</dbReference>
<dbReference type="InterPro" id="IPR058625">
    <property type="entry name" value="MdtA-like_BSH"/>
</dbReference>
<dbReference type="Pfam" id="PF25876">
    <property type="entry name" value="HH_MFP_RND"/>
    <property type="match status" value="1"/>
</dbReference>
<dbReference type="Proteomes" id="UP000037997">
    <property type="component" value="Unassembled WGS sequence"/>
</dbReference>
<dbReference type="SUPFAM" id="SSF111369">
    <property type="entry name" value="HlyD-like secretion proteins"/>
    <property type="match status" value="1"/>
</dbReference>
<dbReference type="InterPro" id="IPR058637">
    <property type="entry name" value="YknX-like_C"/>
</dbReference>
<reference evidence="6 7" key="1">
    <citation type="submission" date="2014-06" db="EMBL/GenBank/DDBJ databases">
        <title>Helicobacter pullorum isolates in fresh chicken meat - phenotypic and genotypic features.</title>
        <authorList>
            <person name="Borges V."/>
            <person name="Santos A."/>
            <person name="Correia C.B."/>
            <person name="Saraiva M."/>
            <person name="Menard A."/>
            <person name="Vieira L."/>
            <person name="Sampaio D.A."/>
            <person name="Gomes J.P."/>
            <person name="Oleastro M."/>
        </authorList>
    </citation>
    <scope>NUCLEOTIDE SEQUENCE [LARGE SCALE GENOMIC DNA]</scope>
    <source>
        <strain evidence="6 7">229334/12</strain>
    </source>
</reference>
<sequence length="372" mass="40722">MKSYQKFLLGTFCSLVMFAGCGEKDKQAQQQTMVIPVSTYVVKKQDTPVSFEYPTQLTSPQRVDIYARVEGTLLEQNFIEGGVVKEGQKLFKIDPAKYQANVNIAKAQLLSAQATLKEASRDWERSKKLFEQKALSPKERDQSLSTYENASANVANAKANLDNAMIDLGYTDVIATASGKIGLTNYDLGNLVGSASSNNALVTITQLDPIQAEFSIPSNDYYFLRTLNRDNLKVSYILPSGNLYDKEGKIDFIDSVVDSSTATIKARAVVENKDFLLVPGEFSRIKLEGFIAKDTITIPQAALLQDAQGSYVYKIVDGKATQAKVVLGHSVGNTFLIQSGLQEGDVIITNQLVKLRPGAPVNPINNQANQAQ</sequence>
<evidence type="ECO:0000259" key="5">
    <source>
        <dbReference type="Pfam" id="PF25989"/>
    </source>
</evidence>
<protein>
    <submittedName>
        <fullName evidence="6">Acriflavin resistance protein</fullName>
    </submittedName>
</protein>
<evidence type="ECO:0000313" key="6">
    <source>
        <dbReference type="EMBL" id="KPH56002.1"/>
    </source>
</evidence>
<accession>A0A0N1EBL8</accession>
<feature type="domain" description="YknX-like C-terminal permuted SH3-like" evidence="5">
    <location>
        <begin position="296"/>
        <end position="362"/>
    </location>
</feature>
<dbReference type="STRING" id="35818.HPU229336_00495"/>
<feature type="domain" description="Multidrug resistance protein MdtA-like beta-barrel" evidence="4">
    <location>
        <begin position="209"/>
        <end position="288"/>
    </location>
</feature>
<dbReference type="Gene3D" id="1.10.287.470">
    <property type="entry name" value="Helix hairpin bin"/>
    <property type="match status" value="1"/>
</dbReference>
<dbReference type="GO" id="GO:0022857">
    <property type="term" value="F:transmembrane transporter activity"/>
    <property type="evidence" value="ECO:0007669"/>
    <property type="project" value="InterPro"/>
</dbReference>
<dbReference type="PATRIC" id="fig|35818.11.peg.990"/>
<dbReference type="EMBL" id="JNOC01000024">
    <property type="protein sequence ID" value="KPH56002.1"/>
    <property type="molecule type" value="Genomic_DNA"/>
</dbReference>
<dbReference type="PROSITE" id="PS51257">
    <property type="entry name" value="PROKAR_LIPOPROTEIN"/>
    <property type="match status" value="1"/>
</dbReference>
<proteinExistence type="inferred from homology"/>
<gene>
    <name evidence="6" type="ORF">HPU229334_04995</name>
</gene>
<dbReference type="Pfam" id="PF25989">
    <property type="entry name" value="YknX_C"/>
    <property type="match status" value="1"/>
</dbReference>
<dbReference type="RefSeq" id="WP_054197843.1">
    <property type="nucleotide sequence ID" value="NZ_CAKMIM010000019.1"/>
</dbReference>
<feature type="domain" description="Multidrug resistance protein MdtA-like barrel-sandwich hybrid" evidence="3">
    <location>
        <begin position="62"/>
        <end position="203"/>
    </location>
</feature>
<dbReference type="AlphaFoldDB" id="A0A0N1EBL8"/>
<dbReference type="Gene3D" id="2.40.420.20">
    <property type="match status" value="1"/>
</dbReference>
<name>A0A0N1EBL8_9HELI</name>
<dbReference type="Gene3D" id="2.40.50.100">
    <property type="match status" value="1"/>
</dbReference>
<dbReference type="Gene3D" id="2.40.30.170">
    <property type="match status" value="1"/>
</dbReference>
<dbReference type="NCBIfam" id="TIGR01730">
    <property type="entry name" value="RND_mfp"/>
    <property type="match status" value="1"/>
</dbReference>
<evidence type="ECO:0000313" key="7">
    <source>
        <dbReference type="Proteomes" id="UP000037997"/>
    </source>
</evidence>
<dbReference type="InterPro" id="IPR058624">
    <property type="entry name" value="MdtA-like_HH"/>
</dbReference>
<comment type="caution">
    <text evidence="6">The sequence shown here is derived from an EMBL/GenBank/DDBJ whole genome shotgun (WGS) entry which is preliminary data.</text>
</comment>
<comment type="similarity">
    <text evidence="1">Belongs to the membrane fusion protein (MFP) (TC 8.A.1) family.</text>
</comment>
<organism evidence="6 7">
    <name type="scientific">Helicobacter pullorum</name>
    <dbReference type="NCBI Taxonomy" id="35818"/>
    <lineage>
        <taxon>Bacteria</taxon>
        <taxon>Pseudomonadati</taxon>
        <taxon>Campylobacterota</taxon>
        <taxon>Epsilonproteobacteria</taxon>
        <taxon>Campylobacterales</taxon>
        <taxon>Helicobacteraceae</taxon>
        <taxon>Helicobacter</taxon>
    </lineage>
</organism>
<dbReference type="Pfam" id="PF25944">
    <property type="entry name" value="Beta-barrel_RND"/>
    <property type="match status" value="1"/>
</dbReference>
<evidence type="ECO:0000259" key="4">
    <source>
        <dbReference type="Pfam" id="PF25944"/>
    </source>
</evidence>